<proteinExistence type="predicted"/>
<accession>A0A327X6W9</accession>
<dbReference type="Proteomes" id="UP000249203">
    <property type="component" value="Unassembled WGS sequence"/>
</dbReference>
<evidence type="ECO:0000313" key="2">
    <source>
        <dbReference type="Proteomes" id="UP000249203"/>
    </source>
</evidence>
<name>A0A327X6W9_9GAMM</name>
<dbReference type="AlphaFoldDB" id="A0A327X6W9"/>
<dbReference type="EMBL" id="QLMD01000001">
    <property type="protein sequence ID" value="RAK01402.1"/>
    <property type="molecule type" value="Genomic_DNA"/>
</dbReference>
<comment type="caution">
    <text evidence="1">The sequence shown here is derived from an EMBL/GenBank/DDBJ whole genome shotgun (WGS) entry which is preliminary data.</text>
</comment>
<evidence type="ECO:0000313" key="1">
    <source>
        <dbReference type="EMBL" id="RAK01402.1"/>
    </source>
</evidence>
<reference evidence="1 2" key="1">
    <citation type="submission" date="2018-06" db="EMBL/GenBank/DDBJ databases">
        <title>Genomic Encyclopedia of Type Strains, Phase III (KMG-III): the genomes of soil and plant-associated and newly described type strains.</title>
        <authorList>
            <person name="Whitman W."/>
        </authorList>
    </citation>
    <scope>NUCLEOTIDE SEQUENCE [LARGE SCALE GENOMIC DNA]</scope>
    <source>
        <strain evidence="1 2">CGMCC 1.15366</strain>
    </source>
</reference>
<sequence>MRSCQRASDFIGNKVRSYASVIHPDDQQRLEIEVQQALANKRW</sequence>
<gene>
    <name evidence="1" type="ORF">B0I24_10125</name>
</gene>
<evidence type="ECO:0008006" key="3">
    <source>
        <dbReference type="Google" id="ProtNLM"/>
    </source>
</evidence>
<protein>
    <recommendedName>
        <fullName evidence="3">PAS domain-containing protein</fullName>
    </recommendedName>
</protein>
<organism evidence="1 2">
    <name type="scientific">Aliidiomarina maris</name>
    <dbReference type="NCBI Taxonomy" id="531312"/>
    <lineage>
        <taxon>Bacteria</taxon>
        <taxon>Pseudomonadati</taxon>
        <taxon>Pseudomonadota</taxon>
        <taxon>Gammaproteobacteria</taxon>
        <taxon>Alteromonadales</taxon>
        <taxon>Idiomarinaceae</taxon>
        <taxon>Aliidiomarina</taxon>
    </lineage>
</organism>